<dbReference type="EMBL" id="BARU01030020">
    <property type="protein sequence ID" value="GAH73668.1"/>
    <property type="molecule type" value="Genomic_DNA"/>
</dbReference>
<comment type="caution">
    <text evidence="1">The sequence shown here is derived from an EMBL/GenBank/DDBJ whole genome shotgun (WGS) entry which is preliminary data.</text>
</comment>
<evidence type="ECO:0000313" key="1">
    <source>
        <dbReference type="EMBL" id="GAH73668.1"/>
    </source>
</evidence>
<feature type="non-terminal residue" evidence="1">
    <location>
        <position position="265"/>
    </location>
</feature>
<dbReference type="AlphaFoldDB" id="X1JV46"/>
<sequence>PELTSISLYLKKTPGIDCSIPDNKGFYSFNIKEFKVYRTATVGEMLSGDNRWLKETPLFKIAGKSYSLEDMDKVVPDTDSLWCEMQSLKLRKGSYQFSAMPHENLELDLALIEPISSRESAKSQKEKVPVKFRRISATRYRVQVEAKDSFWLVFNESFDHGWRAFIRKGEPNTEKPGAKKSEPLEWSALLSALWEWGKRTEIKEHYPVNGYANAWWVPVGEFQVNTKEPGQESNPLEFEIIIEYGPQRWLEVRMAVFLIVLVGCI</sequence>
<accession>X1JV46</accession>
<organism evidence="1">
    <name type="scientific">marine sediment metagenome</name>
    <dbReference type="NCBI Taxonomy" id="412755"/>
    <lineage>
        <taxon>unclassified sequences</taxon>
        <taxon>metagenomes</taxon>
        <taxon>ecological metagenomes</taxon>
    </lineage>
</organism>
<protein>
    <submittedName>
        <fullName evidence="1">Uncharacterized protein</fullName>
    </submittedName>
</protein>
<proteinExistence type="predicted"/>
<gene>
    <name evidence="1" type="ORF">S03H2_47688</name>
</gene>
<feature type="non-terminal residue" evidence="1">
    <location>
        <position position="1"/>
    </location>
</feature>
<name>X1JV46_9ZZZZ</name>
<reference evidence="1" key="1">
    <citation type="journal article" date="2014" name="Front. Microbiol.">
        <title>High frequency of phylogenetically diverse reductive dehalogenase-homologous genes in deep subseafloor sedimentary metagenomes.</title>
        <authorList>
            <person name="Kawai M."/>
            <person name="Futagami T."/>
            <person name="Toyoda A."/>
            <person name="Takaki Y."/>
            <person name="Nishi S."/>
            <person name="Hori S."/>
            <person name="Arai W."/>
            <person name="Tsubouchi T."/>
            <person name="Morono Y."/>
            <person name="Uchiyama I."/>
            <person name="Ito T."/>
            <person name="Fujiyama A."/>
            <person name="Inagaki F."/>
            <person name="Takami H."/>
        </authorList>
    </citation>
    <scope>NUCLEOTIDE SEQUENCE</scope>
    <source>
        <strain evidence="1">Expedition CK06-06</strain>
    </source>
</reference>